<protein>
    <recommendedName>
        <fullName evidence="3">DUF2993 domain-containing protein</fullName>
    </recommendedName>
</protein>
<sequence length="256" mass="27414">MAASRGAKAGIVLVVLAIILCGVLFVVDRIAASAAEDRITEETRNQLAANEVTYQGGPKVDVTGFPFLTQVVAGEYKKITIFLDQPKIQNVKLNDLTVEARSVRADARDLINGSGDVTAGVVVGTASMSWENVRPLLELAGLPSQIDPSQVDLKVVNNKIEIRIPLQYQGFTITLLARGSMVVETGKVRLKLESVTSEEGNLPPVVNNFIKANQGRLQVALRLPGLPYNLVINNVQSTDAGLQVTASAENVKLTGQ</sequence>
<evidence type="ECO:0008006" key="3">
    <source>
        <dbReference type="Google" id="ProtNLM"/>
    </source>
</evidence>
<accession>A0A917X626</accession>
<organism evidence="1 2">
    <name type="scientific">Dactylosporangium sucinum</name>
    <dbReference type="NCBI Taxonomy" id="1424081"/>
    <lineage>
        <taxon>Bacteria</taxon>
        <taxon>Bacillati</taxon>
        <taxon>Actinomycetota</taxon>
        <taxon>Actinomycetes</taxon>
        <taxon>Micromonosporales</taxon>
        <taxon>Micromonosporaceae</taxon>
        <taxon>Dactylosporangium</taxon>
    </lineage>
</organism>
<dbReference type="InterPro" id="IPR021373">
    <property type="entry name" value="DUF2993"/>
</dbReference>
<comment type="caution">
    <text evidence="1">The sequence shown here is derived from an EMBL/GenBank/DDBJ whole genome shotgun (WGS) entry which is preliminary data.</text>
</comment>
<reference evidence="1" key="1">
    <citation type="journal article" date="2014" name="Int. J. Syst. Evol. Microbiol.">
        <title>Complete genome sequence of Corynebacterium casei LMG S-19264T (=DSM 44701T), isolated from a smear-ripened cheese.</title>
        <authorList>
            <consortium name="US DOE Joint Genome Institute (JGI-PGF)"/>
            <person name="Walter F."/>
            <person name="Albersmeier A."/>
            <person name="Kalinowski J."/>
            <person name="Ruckert C."/>
        </authorList>
    </citation>
    <scope>NUCLEOTIDE SEQUENCE</scope>
    <source>
        <strain evidence="1">JCM 19831</strain>
    </source>
</reference>
<name>A0A917X626_9ACTN</name>
<dbReference type="EMBL" id="BMPI01000061">
    <property type="protein sequence ID" value="GGM70836.1"/>
    <property type="molecule type" value="Genomic_DNA"/>
</dbReference>
<keyword evidence="2" id="KW-1185">Reference proteome</keyword>
<evidence type="ECO:0000313" key="1">
    <source>
        <dbReference type="EMBL" id="GGM70836.1"/>
    </source>
</evidence>
<reference evidence="1" key="2">
    <citation type="submission" date="2020-09" db="EMBL/GenBank/DDBJ databases">
        <authorList>
            <person name="Sun Q."/>
            <person name="Ohkuma M."/>
        </authorList>
    </citation>
    <scope>NUCLEOTIDE SEQUENCE</scope>
    <source>
        <strain evidence="1">JCM 19831</strain>
    </source>
</reference>
<dbReference type="Pfam" id="PF11209">
    <property type="entry name" value="LmeA"/>
    <property type="match status" value="1"/>
</dbReference>
<evidence type="ECO:0000313" key="2">
    <source>
        <dbReference type="Proteomes" id="UP000642070"/>
    </source>
</evidence>
<proteinExistence type="predicted"/>
<dbReference type="AlphaFoldDB" id="A0A917X626"/>
<gene>
    <name evidence="1" type="ORF">GCM10007977_085870</name>
</gene>
<dbReference type="Proteomes" id="UP000642070">
    <property type="component" value="Unassembled WGS sequence"/>
</dbReference>
<dbReference type="RefSeq" id="WP_190255826.1">
    <property type="nucleotide sequence ID" value="NZ_BMPI01000061.1"/>
</dbReference>